<keyword evidence="10" id="KW-1185">Reference proteome</keyword>
<evidence type="ECO:0000256" key="5">
    <source>
        <dbReference type="ARBA" id="ARBA00023237"/>
    </source>
</evidence>
<dbReference type="Pfam" id="PF01103">
    <property type="entry name" value="Omp85"/>
    <property type="match status" value="1"/>
</dbReference>
<feature type="chain" id="PRO_5035289097" evidence="7">
    <location>
        <begin position="25"/>
        <end position="816"/>
    </location>
</feature>
<accession>A0A8J7Z0X9</accession>
<dbReference type="PANTHER" id="PTHR12815">
    <property type="entry name" value="SORTING AND ASSEMBLY MACHINERY SAMM50 PROTEIN FAMILY MEMBER"/>
    <property type="match status" value="1"/>
</dbReference>
<comment type="subcellular location">
    <subcellularLocation>
        <location evidence="1">Membrane</location>
    </subcellularLocation>
</comment>
<evidence type="ECO:0000259" key="8">
    <source>
        <dbReference type="PROSITE" id="PS51779"/>
    </source>
</evidence>
<dbReference type="AlphaFoldDB" id="A0A8J7Z0X9"/>
<feature type="signal peptide" evidence="7">
    <location>
        <begin position="1"/>
        <end position="24"/>
    </location>
</feature>
<evidence type="ECO:0000313" key="10">
    <source>
        <dbReference type="Proteomes" id="UP000646053"/>
    </source>
</evidence>
<dbReference type="InterPro" id="IPR010827">
    <property type="entry name" value="BamA/TamA_POTRA"/>
</dbReference>
<dbReference type="Gene3D" id="2.40.160.50">
    <property type="entry name" value="membrane protein fhac: a member of the omp85/tpsb transporter family"/>
    <property type="match status" value="1"/>
</dbReference>
<evidence type="ECO:0000256" key="7">
    <source>
        <dbReference type="SAM" id="SignalP"/>
    </source>
</evidence>
<feature type="compositionally biased region" description="Low complexity" evidence="6">
    <location>
        <begin position="177"/>
        <end position="190"/>
    </location>
</feature>
<feature type="compositionally biased region" description="Pro residues" evidence="6">
    <location>
        <begin position="191"/>
        <end position="207"/>
    </location>
</feature>
<evidence type="ECO:0000256" key="2">
    <source>
        <dbReference type="ARBA" id="ARBA00022692"/>
    </source>
</evidence>
<feature type="region of interest" description="Disordered" evidence="6">
    <location>
        <begin position="105"/>
        <end position="209"/>
    </location>
</feature>
<keyword evidence="3 7" id="KW-0732">Signal</keyword>
<dbReference type="PROSITE" id="PS51779">
    <property type="entry name" value="POTRA"/>
    <property type="match status" value="1"/>
</dbReference>
<feature type="domain" description="POTRA" evidence="8">
    <location>
        <begin position="284"/>
        <end position="359"/>
    </location>
</feature>
<feature type="compositionally biased region" description="Polar residues" evidence="6">
    <location>
        <begin position="105"/>
        <end position="117"/>
    </location>
</feature>
<dbReference type="PROSITE" id="PS51257">
    <property type="entry name" value="PROKAR_LIPOPROTEIN"/>
    <property type="match status" value="1"/>
</dbReference>
<name>A0A8J7Z0X9_9CYAN</name>
<dbReference type="InterPro" id="IPR013686">
    <property type="entry name" value="Polypept-transport_assoc_ShlB"/>
</dbReference>
<evidence type="ECO:0000256" key="1">
    <source>
        <dbReference type="ARBA" id="ARBA00004370"/>
    </source>
</evidence>
<evidence type="ECO:0000256" key="6">
    <source>
        <dbReference type="SAM" id="MobiDB-lite"/>
    </source>
</evidence>
<feature type="compositionally biased region" description="Low complexity" evidence="6">
    <location>
        <begin position="132"/>
        <end position="142"/>
    </location>
</feature>
<evidence type="ECO:0000313" key="9">
    <source>
        <dbReference type="EMBL" id="NDJ15731.1"/>
    </source>
</evidence>
<dbReference type="InterPro" id="IPR039910">
    <property type="entry name" value="D15-like"/>
</dbReference>
<feature type="compositionally biased region" description="Pro residues" evidence="6">
    <location>
        <begin position="143"/>
        <end position="152"/>
    </location>
</feature>
<dbReference type="Proteomes" id="UP000646053">
    <property type="component" value="Unassembled WGS sequence"/>
</dbReference>
<evidence type="ECO:0000256" key="4">
    <source>
        <dbReference type="ARBA" id="ARBA00023136"/>
    </source>
</evidence>
<dbReference type="Pfam" id="PF08479">
    <property type="entry name" value="POTRA_2"/>
    <property type="match status" value="1"/>
</dbReference>
<dbReference type="InterPro" id="IPR000184">
    <property type="entry name" value="Bac_surfAg_D15"/>
</dbReference>
<gene>
    <name evidence="9" type="ORF">GS601_00240</name>
</gene>
<keyword evidence="2" id="KW-0812">Transmembrane</keyword>
<keyword evidence="4" id="KW-0472">Membrane</keyword>
<dbReference type="EMBL" id="WVIE01000001">
    <property type="protein sequence ID" value="NDJ15731.1"/>
    <property type="molecule type" value="Genomic_DNA"/>
</dbReference>
<proteinExistence type="predicted"/>
<dbReference type="InterPro" id="IPR034746">
    <property type="entry name" value="POTRA"/>
</dbReference>
<dbReference type="PANTHER" id="PTHR12815:SF47">
    <property type="entry name" value="TRANSLOCATION AND ASSEMBLY MODULE SUBUNIT TAMA"/>
    <property type="match status" value="1"/>
</dbReference>
<dbReference type="Gene3D" id="3.10.20.310">
    <property type="entry name" value="membrane protein fhac"/>
    <property type="match status" value="3"/>
</dbReference>
<dbReference type="Pfam" id="PF07244">
    <property type="entry name" value="POTRA"/>
    <property type="match status" value="2"/>
</dbReference>
<dbReference type="PRINTS" id="PR01217">
    <property type="entry name" value="PRICHEXTENSN"/>
</dbReference>
<protein>
    <submittedName>
        <fullName evidence="9">BamA/TamA family outer membrane protein</fullName>
    </submittedName>
</protein>
<feature type="compositionally biased region" description="Pro residues" evidence="6">
    <location>
        <begin position="120"/>
        <end position="131"/>
    </location>
</feature>
<evidence type="ECO:0000256" key="3">
    <source>
        <dbReference type="ARBA" id="ARBA00022729"/>
    </source>
</evidence>
<keyword evidence="5" id="KW-0998">Cell outer membrane</keyword>
<dbReference type="GO" id="GO:0019867">
    <property type="term" value="C:outer membrane"/>
    <property type="evidence" value="ECO:0007669"/>
    <property type="project" value="InterPro"/>
</dbReference>
<sequence>MRLSPALMAVLSIAAISCATSVNAQTPQPSTKLKTSSARLSVIDASTPANQRVSRSNLQPQPQPTNLVVETIPVSGRGAITPLPKVGFDQKSLPAKALELAQGGTIEQETPNQIQINPSSPAPAAPSPQVPTLPTAPTAPATPVLPPQPETPPSGTQITPPPGGQVAPSPVAPPETTPQTTPETTPTAPSATPPETTPETPPPQPAEPEPRVLVSEVLVLGAEAELQNEVYRVIRTQPGQTTTRSQLQEDINAVFATGFFSNVRATPTDTPLGVRVTFDVTPNPPLQSVRVEGSRVLPEKVVQDIFSPQYGRILNLRDLQNGIQELNKWYQTNGYVLAQVVDVPRVNPDGSVTLQVAEGEVEALQVQFINKEGETQDAQGNPIRGRTRPFIITREFQLKPGDVFNRTTAERDLQRAFGLGIFEDIRLSLQPGQDPRRVIVVANVVERNTGNFGVAGGFSSASGLFGSVSFGQQNFGGNNQKLNAEVQIGQRDQQFDLSFTDPWIAGDEYRTSYTANLFRRRTISLIFDGGDPEIDLPNGDRPRIVRTGGGVSFSRPLSKNPYERSEWNASLGLQYQRVSVRDADGRLSPRDELGNLLSFDPSGKDDLVTAQLAFVRDRRNDFLQPTGGSLLRFSTEQSVPIGSGSLFFNRLRASYSFYVPTRLLKLAPGCRDQQPRIGEEPNREGCPQAFAFNIQGGTVLGDLPPYEAFPLGGTNSVRGYDEGDVGSAKSYLQATAEYRFPLFSIFSGALFLDAATDLGTGNNVPGDPGGVRGKPGSGFGYGVGVRVRSPLGPIRIDFGINDQGGNNIRFGFGERF</sequence>
<comment type="caution">
    <text evidence="9">The sequence shown here is derived from an EMBL/GenBank/DDBJ whole genome shotgun (WGS) entry which is preliminary data.</text>
</comment>
<organism evidence="9 10">
    <name type="scientific">Myxacorys almedinensis A</name>
    <dbReference type="NCBI Taxonomy" id="2690445"/>
    <lineage>
        <taxon>Bacteria</taxon>
        <taxon>Bacillati</taxon>
        <taxon>Cyanobacteriota</taxon>
        <taxon>Cyanophyceae</taxon>
        <taxon>Leptolyngbyales</taxon>
        <taxon>Leptolyngbyaceae</taxon>
        <taxon>Myxacorys</taxon>
        <taxon>Myxacorys almedinensis</taxon>
    </lineage>
</organism>
<reference evidence="9" key="1">
    <citation type="submission" date="2019-12" db="EMBL/GenBank/DDBJ databases">
        <title>High-Quality draft genome sequences of three cyanobacteria isolated from the limestone walls of the Old Cathedral of Coimbra.</title>
        <authorList>
            <person name="Tiago I."/>
            <person name="Soares F."/>
            <person name="Portugal A."/>
        </authorList>
    </citation>
    <scope>NUCLEOTIDE SEQUENCE</scope>
    <source>
        <strain evidence="9">A</strain>
    </source>
</reference>